<evidence type="ECO:0000256" key="5">
    <source>
        <dbReference type="ARBA" id="ARBA00022679"/>
    </source>
</evidence>
<feature type="transmembrane region" description="Helical" evidence="13">
    <location>
        <begin position="15"/>
        <end position="40"/>
    </location>
</feature>
<keyword evidence="8" id="KW-0418">Kinase</keyword>
<dbReference type="SMART" id="SM00387">
    <property type="entry name" value="HATPase_c"/>
    <property type="match status" value="1"/>
</dbReference>
<gene>
    <name evidence="16" type="ORF">FJR03_10600</name>
</gene>
<dbReference type="Gene3D" id="3.30.565.10">
    <property type="entry name" value="Histidine kinase-like ATPase, C-terminal domain"/>
    <property type="match status" value="1"/>
</dbReference>
<keyword evidence="4" id="KW-0597">Phosphoprotein</keyword>
<sequence length="594" mass="68310">MVQCIKFLFRLLNKYFTYSGVSVFLVFLLSLALSIVIWLYSKSYYDNLADERFERRISESLENLEDKIYLYENILHSGIGFFQGSDNVSAKEWHDFVDALAIKKRNYGMQGIGYAVMLKPYEVEAIETKMQKEGIDSFSLKPKGEREIYSAILYLEPLDKRNKEAIGYDMFSEPTRRAAMEIARDTGLPAISKKVTLVQEIDSDVQAGMLMYLPLYKKGTKPKTVEERRKLLKGFVYSPFRMNDLISTLDVKRSALEMKIYDGEEMTDQHLLYDSFTSYAKKAKYSTVKKFQVNNLTWNVYFASTKEFDDATTSPYPLLITLVGLIANFLLLLIILALFKSLKNLKTQTQKTKEQTSYMLHQSRMAQMGEMINMIAHQWRQPLSSISTISGTLTIDIELDNYEKKFFLEQLQSIDNLSQHLSSTINDFRDFFKDKKQKQLATAHQIVDETLQIIGSSFESKNIEVITEGDHNISIYTYVNEIKQVLLNILKNAEDALLEKRDGDFKIWILWYQIGENVTISIEDNAGGIPDKIMKKIFEPYFSTKHDNNGTGLGLYMSKTIVEEHCNGTLSVTNTERGANFTIEIPTATDEIDN</sequence>
<dbReference type="RefSeq" id="WP_193113480.1">
    <property type="nucleotide sequence ID" value="NZ_CP041165.1"/>
</dbReference>
<dbReference type="GO" id="GO:0000155">
    <property type="term" value="F:phosphorelay sensor kinase activity"/>
    <property type="evidence" value="ECO:0007669"/>
    <property type="project" value="InterPro"/>
</dbReference>
<keyword evidence="6 13" id="KW-0812">Transmembrane</keyword>
<comment type="subcellular location">
    <subcellularLocation>
        <location evidence="2">Membrane</location>
    </subcellularLocation>
</comment>
<dbReference type="AlphaFoldDB" id="A0A7M1AXH6"/>
<evidence type="ECO:0000256" key="6">
    <source>
        <dbReference type="ARBA" id="ARBA00022692"/>
    </source>
</evidence>
<keyword evidence="17" id="KW-1185">Reference proteome</keyword>
<dbReference type="PROSITE" id="PS50109">
    <property type="entry name" value="HIS_KIN"/>
    <property type="match status" value="1"/>
</dbReference>
<dbReference type="PANTHER" id="PTHR43065:SF10">
    <property type="entry name" value="PEROXIDE STRESS-ACTIVATED HISTIDINE KINASE MAK3"/>
    <property type="match status" value="1"/>
</dbReference>
<dbReference type="Gene3D" id="1.10.287.130">
    <property type="match status" value="1"/>
</dbReference>
<keyword evidence="11" id="KW-0902">Two-component regulatory system</keyword>
<evidence type="ECO:0000256" key="11">
    <source>
        <dbReference type="ARBA" id="ARBA00023012"/>
    </source>
</evidence>
<dbReference type="GO" id="GO:0005524">
    <property type="term" value="F:ATP binding"/>
    <property type="evidence" value="ECO:0007669"/>
    <property type="project" value="UniProtKB-KW"/>
</dbReference>
<dbReference type="PROSITE" id="PS50839">
    <property type="entry name" value="CHASE"/>
    <property type="match status" value="1"/>
</dbReference>
<dbReference type="InterPro" id="IPR003594">
    <property type="entry name" value="HATPase_dom"/>
</dbReference>
<dbReference type="PANTHER" id="PTHR43065">
    <property type="entry name" value="SENSOR HISTIDINE KINASE"/>
    <property type="match status" value="1"/>
</dbReference>
<dbReference type="Pfam" id="PF03924">
    <property type="entry name" value="CHASE"/>
    <property type="match status" value="1"/>
</dbReference>
<dbReference type="InterPro" id="IPR006189">
    <property type="entry name" value="CHASE_dom"/>
</dbReference>
<evidence type="ECO:0000256" key="2">
    <source>
        <dbReference type="ARBA" id="ARBA00004370"/>
    </source>
</evidence>
<dbReference type="InterPro" id="IPR036890">
    <property type="entry name" value="HATPase_C_sf"/>
</dbReference>
<dbReference type="SMART" id="SM01079">
    <property type="entry name" value="CHASE"/>
    <property type="match status" value="1"/>
</dbReference>
<dbReference type="PRINTS" id="PR00344">
    <property type="entry name" value="BCTRLSENSOR"/>
</dbReference>
<evidence type="ECO:0000256" key="1">
    <source>
        <dbReference type="ARBA" id="ARBA00000085"/>
    </source>
</evidence>
<evidence type="ECO:0000256" key="7">
    <source>
        <dbReference type="ARBA" id="ARBA00022741"/>
    </source>
</evidence>
<dbReference type="InterPro" id="IPR042240">
    <property type="entry name" value="CHASE_sf"/>
</dbReference>
<evidence type="ECO:0000259" key="15">
    <source>
        <dbReference type="PROSITE" id="PS50839"/>
    </source>
</evidence>
<name>A0A7M1AXH6_9BACT</name>
<keyword evidence="5" id="KW-0808">Transferase</keyword>
<evidence type="ECO:0000256" key="10">
    <source>
        <dbReference type="ARBA" id="ARBA00022989"/>
    </source>
</evidence>
<dbReference type="GO" id="GO:0016020">
    <property type="term" value="C:membrane"/>
    <property type="evidence" value="ECO:0007669"/>
    <property type="project" value="UniProtKB-SubCell"/>
</dbReference>
<dbReference type="SUPFAM" id="SSF55874">
    <property type="entry name" value="ATPase domain of HSP90 chaperone/DNA topoisomerase II/histidine kinase"/>
    <property type="match status" value="1"/>
</dbReference>
<protein>
    <recommendedName>
        <fullName evidence="3">histidine kinase</fullName>
        <ecNumber evidence="3">2.7.13.3</ecNumber>
    </recommendedName>
</protein>
<keyword evidence="9" id="KW-0067">ATP-binding</keyword>
<dbReference type="KEGG" id="smax:FJR03_10600"/>
<keyword evidence="7" id="KW-0547">Nucleotide-binding</keyword>
<comment type="catalytic activity">
    <reaction evidence="1">
        <text>ATP + protein L-histidine = ADP + protein N-phospho-L-histidine.</text>
        <dbReference type="EC" id="2.7.13.3"/>
    </reaction>
</comment>
<evidence type="ECO:0000256" key="4">
    <source>
        <dbReference type="ARBA" id="ARBA00022553"/>
    </source>
</evidence>
<organism evidence="16 17">
    <name type="scientific">Sulfurimonas marina</name>
    <dbReference type="NCBI Taxonomy" id="2590551"/>
    <lineage>
        <taxon>Bacteria</taxon>
        <taxon>Pseudomonadati</taxon>
        <taxon>Campylobacterota</taxon>
        <taxon>Epsilonproteobacteria</taxon>
        <taxon>Campylobacterales</taxon>
        <taxon>Sulfurimonadaceae</taxon>
        <taxon>Sulfurimonas</taxon>
    </lineage>
</organism>
<reference evidence="16 17" key="1">
    <citation type="submission" date="2019-06" db="EMBL/GenBank/DDBJ databases">
        <title>Sulfurimonas gotlandica sp. nov., a chemoautotrophic and psychrotolerant epsilonproteobacterium isolated from a pelagic redoxcline, and an emended description of the genus Sulfurimonas.</title>
        <authorList>
            <person name="Wang S."/>
            <person name="Jiang L."/>
            <person name="Shao Z."/>
        </authorList>
    </citation>
    <scope>NUCLEOTIDE SEQUENCE [LARGE SCALE GENOMIC DNA]</scope>
    <source>
        <strain evidence="16 17">B2</strain>
    </source>
</reference>
<dbReference type="EC" id="2.7.13.3" evidence="3"/>
<dbReference type="InterPro" id="IPR003661">
    <property type="entry name" value="HisK_dim/P_dom"/>
</dbReference>
<evidence type="ECO:0000256" key="12">
    <source>
        <dbReference type="ARBA" id="ARBA00023136"/>
    </source>
</evidence>
<feature type="domain" description="CHASE" evidence="15">
    <location>
        <begin position="84"/>
        <end position="301"/>
    </location>
</feature>
<evidence type="ECO:0000256" key="3">
    <source>
        <dbReference type="ARBA" id="ARBA00012438"/>
    </source>
</evidence>
<keyword evidence="10 13" id="KW-1133">Transmembrane helix</keyword>
<proteinExistence type="predicted"/>
<dbReference type="EMBL" id="CP041165">
    <property type="protein sequence ID" value="QOP42159.1"/>
    <property type="molecule type" value="Genomic_DNA"/>
</dbReference>
<evidence type="ECO:0000256" key="8">
    <source>
        <dbReference type="ARBA" id="ARBA00022777"/>
    </source>
</evidence>
<evidence type="ECO:0000259" key="14">
    <source>
        <dbReference type="PROSITE" id="PS50109"/>
    </source>
</evidence>
<evidence type="ECO:0000313" key="17">
    <source>
        <dbReference type="Proteomes" id="UP000593910"/>
    </source>
</evidence>
<evidence type="ECO:0000256" key="13">
    <source>
        <dbReference type="SAM" id="Phobius"/>
    </source>
</evidence>
<dbReference type="SUPFAM" id="SSF47384">
    <property type="entry name" value="Homodimeric domain of signal transducing histidine kinase"/>
    <property type="match status" value="1"/>
</dbReference>
<feature type="domain" description="Histidine kinase" evidence="14">
    <location>
        <begin position="374"/>
        <end position="589"/>
    </location>
</feature>
<dbReference type="InterPro" id="IPR005467">
    <property type="entry name" value="His_kinase_dom"/>
</dbReference>
<accession>A0A7M1AXH6</accession>
<dbReference type="InterPro" id="IPR004358">
    <property type="entry name" value="Sig_transdc_His_kin-like_C"/>
</dbReference>
<feature type="transmembrane region" description="Helical" evidence="13">
    <location>
        <begin position="316"/>
        <end position="339"/>
    </location>
</feature>
<evidence type="ECO:0000313" key="16">
    <source>
        <dbReference type="EMBL" id="QOP42159.1"/>
    </source>
</evidence>
<dbReference type="Pfam" id="PF02518">
    <property type="entry name" value="HATPase_c"/>
    <property type="match status" value="1"/>
</dbReference>
<dbReference type="CDD" id="cd00082">
    <property type="entry name" value="HisKA"/>
    <property type="match status" value="1"/>
</dbReference>
<dbReference type="Gene3D" id="3.30.450.350">
    <property type="entry name" value="CHASE domain"/>
    <property type="match status" value="1"/>
</dbReference>
<keyword evidence="12 13" id="KW-0472">Membrane</keyword>
<dbReference type="InterPro" id="IPR036097">
    <property type="entry name" value="HisK_dim/P_sf"/>
</dbReference>
<dbReference type="Proteomes" id="UP000593910">
    <property type="component" value="Chromosome"/>
</dbReference>
<evidence type="ECO:0000256" key="9">
    <source>
        <dbReference type="ARBA" id="ARBA00022840"/>
    </source>
</evidence>